<dbReference type="NCBIfam" id="NF007039">
    <property type="entry name" value="PRK09496.3-2"/>
    <property type="match status" value="1"/>
</dbReference>
<dbReference type="InterPro" id="IPR036721">
    <property type="entry name" value="RCK_C_sf"/>
</dbReference>
<keyword evidence="5" id="KW-0520">NAD</keyword>
<dbReference type="Gene3D" id="3.40.50.720">
    <property type="entry name" value="NAD(P)-binding Rossmann-like Domain"/>
    <property type="match status" value="2"/>
</dbReference>
<dbReference type="KEGG" id="hba:Hbal_1659"/>
<feature type="domain" description="RCK C-terminal" evidence="8">
    <location>
        <begin position="388"/>
        <end position="470"/>
    </location>
</feature>
<evidence type="ECO:0000313" key="10">
    <source>
        <dbReference type="Proteomes" id="UP000002745"/>
    </source>
</evidence>
<keyword evidence="3" id="KW-0633">Potassium transport</keyword>
<dbReference type="InterPro" id="IPR036291">
    <property type="entry name" value="NAD(P)-bd_dom_sf"/>
</dbReference>
<dbReference type="RefSeq" id="WP_015827497.1">
    <property type="nucleotide sequence ID" value="NC_012982.1"/>
</dbReference>
<dbReference type="eggNOG" id="COG0569">
    <property type="taxonomic scope" value="Bacteria"/>
</dbReference>
<dbReference type="EMBL" id="CP001678">
    <property type="protein sequence ID" value="ACT59347.1"/>
    <property type="molecule type" value="Genomic_DNA"/>
</dbReference>
<dbReference type="PRINTS" id="PR00335">
    <property type="entry name" value="KUPTAKETRKA"/>
</dbReference>
<keyword evidence="6" id="KW-0406">Ion transport</keyword>
<reference evidence="10" key="1">
    <citation type="journal article" date="2011" name="J. Bacteriol.">
        <title>Genome sequences of eight morphologically diverse alphaproteobacteria.</title>
        <authorList>
            <consortium name="US DOE Joint Genome Institute"/>
            <person name="Brown P.J."/>
            <person name="Kysela D.T."/>
            <person name="Buechlein A."/>
            <person name="Hemmerich C."/>
            <person name="Brun Y.V."/>
        </authorList>
    </citation>
    <scope>NUCLEOTIDE SEQUENCE [LARGE SCALE GENOMIC DNA]</scope>
    <source>
        <strain evidence="10">ATCC 49814 / DSM 5838 / IFAM 1418</strain>
    </source>
</reference>
<dbReference type="NCBIfam" id="NF007032">
    <property type="entry name" value="PRK09496.1-4"/>
    <property type="match status" value="1"/>
</dbReference>
<dbReference type="InterPro" id="IPR006036">
    <property type="entry name" value="K_uptake_TrkA"/>
</dbReference>
<dbReference type="Pfam" id="PF02254">
    <property type="entry name" value="TrkA_N"/>
    <property type="match status" value="2"/>
</dbReference>
<proteinExistence type="predicted"/>
<dbReference type="PROSITE" id="PS51202">
    <property type="entry name" value="RCK_C"/>
    <property type="match status" value="1"/>
</dbReference>
<evidence type="ECO:0000256" key="5">
    <source>
        <dbReference type="ARBA" id="ARBA00023027"/>
    </source>
</evidence>
<protein>
    <recommendedName>
        <fullName evidence="1">Trk system potassium uptake protein TrkA</fullName>
    </recommendedName>
</protein>
<evidence type="ECO:0000256" key="3">
    <source>
        <dbReference type="ARBA" id="ARBA00022538"/>
    </source>
</evidence>
<dbReference type="InterPro" id="IPR050721">
    <property type="entry name" value="Trk_Ktr_HKT_K-transport"/>
</dbReference>
<dbReference type="SUPFAM" id="SSF51735">
    <property type="entry name" value="NAD(P)-binding Rossmann-fold domains"/>
    <property type="match status" value="2"/>
</dbReference>
<keyword evidence="10" id="KW-1185">Reference proteome</keyword>
<keyword evidence="2" id="KW-0813">Transport</keyword>
<evidence type="ECO:0000259" key="8">
    <source>
        <dbReference type="PROSITE" id="PS51202"/>
    </source>
</evidence>
<dbReference type="AlphaFoldDB" id="C6XJQ2"/>
<dbReference type="Proteomes" id="UP000002745">
    <property type="component" value="Chromosome"/>
</dbReference>
<evidence type="ECO:0000256" key="2">
    <source>
        <dbReference type="ARBA" id="ARBA00022448"/>
    </source>
</evidence>
<evidence type="ECO:0000256" key="1">
    <source>
        <dbReference type="ARBA" id="ARBA00017378"/>
    </source>
</evidence>
<dbReference type="HOGENOM" id="CLU_046525_0_2_5"/>
<dbReference type="InterPro" id="IPR006037">
    <property type="entry name" value="RCK_C"/>
</dbReference>
<gene>
    <name evidence="9" type="ordered locus">Hbal_1659</name>
</gene>
<evidence type="ECO:0000256" key="6">
    <source>
        <dbReference type="ARBA" id="ARBA00023065"/>
    </source>
</evidence>
<name>C6XJQ2_HIRBI</name>
<organism evidence="9 10">
    <name type="scientific">Hirschia baltica (strain ATCC 49814 / DSM 5838 / IFAM 1418)</name>
    <dbReference type="NCBI Taxonomy" id="582402"/>
    <lineage>
        <taxon>Bacteria</taxon>
        <taxon>Pseudomonadati</taxon>
        <taxon>Pseudomonadota</taxon>
        <taxon>Alphaproteobacteria</taxon>
        <taxon>Hyphomonadales</taxon>
        <taxon>Hyphomonadaceae</taxon>
        <taxon>Hirschia</taxon>
    </lineage>
</organism>
<dbReference type="PROSITE" id="PS51201">
    <property type="entry name" value="RCK_N"/>
    <property type="match status" value="2"/>
</dbReference>
<dbReference type="NCBIfam" id="NF007031">
    <property type="entry name" value="PRK09496.1-2"/>
    <property type="match status" value="1"/>
</dbReference>
<dbReference type="PANTHER" id="PTHR43833">
    <property type="entry name" value="POTASSIUM CHANNEL PROTEIN 2-RELATED-RELATED"/>
    <property type="match status" value="1"/>
</dbReference>
<dbReference type="OrthoDB" id="9775180at2"/>
<dbReference type="GO" id="GO:0015079">
    <property type="term" value="F:potassium ion transmembrane transporter activity"/>
    <property type="evidence" value="ECO:0007669"/>
    <property type="project" value="InterPro"/>
</dbReference>
<evidence type="ECO:0000259" key="7">
    <source>
        <dbReference type="PROSITE" id="PS51201"/>
    </source>
</evidence>
<evidence type="ECO:0000313" key="9">
    <source>
        <dbReference type="EMBL" id="ACT59347.1"/>
    </source>
</evidence>
<accession>C6XJQ2</accession>
<dbReference type="SUPFAM" id="SSF116726">
    <property type="entry name" value="TrkA C-terminal domain-like"/>
    <property type="match status" value="2"/>
</dbReference>
<dbReference type="InterPro" id="IPR003148">
    <property type="entry name" value="RCK_N"/>
</dbReference>
<feature type="domain" description="RCK N-terminal" evidence="7">
    <location>
        <begin position="239"/>
        <end position="368"/>
    </location>
</feature>
<evidence type="ECO:0000256" key="4">
    <source>
        <dbReference type="ARBA" id="ARBA00022958"/>
    </source>
</evidence>
<dbReference type="STRING" id="582402.Hbal_1659"/>
<feature type="domain" description="RCK N-terminal" evidence="7">
    <location>
        <begin position="1"/>
        <end position="118"/>
    </location>
</feature>
<sequence length="472" mass="51378">MRIIICGAGRVGQGIAERLSLDHDVTMIDADAKLLEQVGTRFDVRTTIGHAAYPAILAEAGADNAEMIIAVTYSDEVNMVTCQVAHSLFKVTTKIARIRSQAYTHPAYSDLFTRDNLPIDMHISPESEVSESILQGLMTPGAFLSADMGILSSSEGGVVKLLGVEITDKNSPMHEVRLEDVYELCPDSGAHIVGIGRDKRLFAPKDNHKIKLGDRIYWIIPTDKIEHMFDILGLSEGQSRHVVVVGGGHIGLNVAKQLEKTHKRDTKNGRLKHTVKVRLIEKDSERANHAAEALERTIVLHGDGLDPELLEEAGVSNADLVVGLTNDDKTNLLLGALAKNIGAKKVVSLVNEADLANIKSNVGIDVLIDPRSITVSKILLKLRQGRLSNLKSLENGAAEVVEGIVKETAPLVGMSLVAEELPEGISAGALIRDGKPIDLSNRVKVQDTVILFAEKEMARKVDQLFRVKLEYY</sequence>
<dbReference type="Gene3D" id="3.30.70.1450">
    <property type="entry name" value="Regulator of K+ conductance, C-terminal domain"/>
    <property type="match status" value="2"/>
</dbReference>
<dbReference type="GO" id="GO:0005886">
    <property type="term" value="C:plasma membrane"/>
    <property type="evidence" value="ECO:0007669"/>
    <property type="project" value="InterPro"/>
</dbReference>
<dbReference type="PANTHER" id="PTHR43833:SF5">
    <property type="entry name" value="TRK SYSTEM POTASSIUM UPTAKE PROTEIN TRKA"/>
    <property type="match status" value="1"/>
</dbReference>
<keyword evidence="4" id="KW-0630">Potassium</keyword>